<dbReference type="InterPro" id="IPR002110">
    <property type="entry name" value="Ankyrin_rpt"/>
</dbReference>
<sequence>MCNSMTRYSSYNNPLLLCKIKNLNYDLIEECKRCIEGSFLSKNLQCELESLPREIRREVVRKIRNGCAPLFIVCKRGCVEIAEYLVTVCEADVEQRGLYEVPEDRSFHFVTPLWCAAVSGKLPVVKYLIRIGCDINAPSDSGSTPVRSACFMTHMDIVQFLVENGADISKPNVNGGTCLINSVQSVQLCMYLISKGADVNAKDIQDKTALHYAIQEHRIETTKLLLENGADPFAKSRYGDDALQTACLKGAHMIFDYLKTQINYPAERLADAHELIGSTFLDDHNETRVAILHWRLAHHIRLRDNAYIEKRPKIPPRAAYGNAVEFKTMEELDNIATDVDAMRIQSLLICERVLGIHHKDMLFRLMFRGASYADSLRFQRCIDLWRLALQIRVSRHSILYSDTCFTAQAIVRLMLDLSDRYNESDFGDHNVPLFEDVLAVFTLLTSNISEAQELLQIRPVYRKQQENFDRVLKCITHLIYLLLKTAKTVQEKRLVFTSVQGIVRANIRSACTNDTLLHLCVSRLNVIKSGYFTDDNNSRIVFPNADVVKVLIQCGSEINAKNESKSTPLHVAALPYNYETDVVHLLLKNGADLDQPNKSEERPINIIAGNPHNRIPLMNFINLKCLSATIINKYRIPYRNQIPKSLEEFVRQHES</sequence>
<organism evidence="4 5">
    <name type="scientific">Hermetia illucens</name>
    <name type="common">Black soldier fly</name>
    <dbReference type="NCBI Taxonomy" id="343691"/>
    <lineage>
        <taxon>Eukaryota</taxon>
        <taxon>Metazoa</taxon>
        <taxon>Ecdysozoa</taxon>
        <taxon>Arthropoda</taxon>
        <taxon>Hexapoda</taxon>
        <taxon>Insecta</taxon>
        <taxon>Pterygota</taxon>
        <taxon>Neoptera</taxon>
        <taxon>Endopterygota</taxon>
        <taxon>Diptera</taxon>
        <taxon>Brachycera</taxon>
        <taxon>Stratiomyomorpha</taxon>
        <taxon>Stratiomyidae</taxon>
        <taxon>Hermetiinae</taxon>
        <taxon>Hermetia</taxon>
    </lineage>
</organism>
<keyword evidence="5" id="KW-1185">Reference proteome</keyword>
<protein>
    <submittedName>
        <fullName evidence="4">Uncharacterized protein</fullName>
    </submittedName>
</protein>
<feature type="repeat" description="ANK" evidence="3">
    <location>
        <begin position="141"/>
        <end position="173"/>
    </location>
</feature>
<dbReference type="Proteomes" id="UP000594454">
    <property type="component" value="Chromosome 5"/>
</dbReference>
<feature type="repeat" description="ANK" evidence="3">
    <location>
        <begin position="564"/>
        <end position="598"/>
    </location>
</feature>
<dbReference type="PROSITE" id="PS50297">
    <property type="entry name" value="ANK_REP_REGION"/>
    <property type="match status" value="4"/>
</dbReference>
<dbReference type="AlphaFoldDB" id="A0A7R8YZV9"/>
<accession>A0A7R8YZV9</accession>
<dbReference type="PROSITE" id="PS50088">
    <property type="entry name" value="ANK_REPEAT"/>
    <property type="match status" value="4"/>
</dbReference>
<dbReference type="FunFam" id="1.25.40.20:FF:000466">
    <property type="entry name" value="Mann-cup, isoform B"/>
    <property type="match status" value="1"/>
</dbReference>
<evidence type="ECO:0000256" key="3">
    <source>
        <dbReference type="PROSITE-ProRule" id="PRU00023"/>
    </source>
</evidence>
<keyword evidence="1" id="KW-0677">Repeat</keyword>
<gene>
    <name evidence="4" type="ORF">HERILL_LOCUS12864</name>
</gene>
<proteinExistence type="predicted"/>
<dbReference type="Gene3D" id="1.25.40.20">
    <property type="entry name" value="Ankyrin repeat-containing domain"/>
    <property type="match status" value="3"/>
</dbReference>
<reference evidence="4 5" key="1">
    <citation type="submission" date="2020-11" db="EMBL/GenBank/DDBJ databases">
        <authorList>
            <person name="Wallbank WR R."/>
            <person name="Pardo Diaz C."/>
            <person name="Kozak K."/>
            <person name="Martin S."/>
            <person name="Jiggins C."/>
            <person name="Moest M."/>
            <person name="Warren A I."/>
            <person name="Generalovic N T."/>
            <person name="Byers J.R.P. K."/>
            <person name="Montejo-Kovacevich G."/>
            <person name="Yen C E."/>
        </authorList>
    </citation>
    <scope>NUCLEOTIDE SEQUENCE [LARGE SCALE GENOMIC DNA]</scope>
</reference>
<evidence type="ECO:0000313" key="5">
    <source>
        <dbReference type="Proteomes" id="UP000594454"/>
    </source>
</evidence>
<dbReference type="PANTHER" id="PTHR24173">
    <property type="entry name" value="ANKYRIN REPEAT CONTAINING"/>
    <property type="match status" value="1"/>
</dbReference>
<evidence type="ECO:0000313" key="4">
    <source>
        <dbReference type="EMBL" id="CAD7090378.1"/>
    </source>
</evidence>
<name>A0A7R8YZV9_HERIL</name>
<evidence type="ECO:0000256" key="1">
    <source>
        <dbReference type="ARBA" id="ARBA00022737"/>
    </source>
</evidence>
<dbReference type="Pfam" id="PF12796">
    <property type="entry name" value="Ank_2"/>
    <property type="match status" value="3"/>
</dbReference>
<evidence type="ECO:0000256" key="2">
    <source>
        <dbReference type="ARBA" id="ARBA00023043"/>
    </source>
</evidence>
<dbReference type="SUPFAM" id="SSF48403">
    <property type="entry name" value="Ankyrin repeat"/>
    <property type="match status" value="2"/>
</dbReference>
<feature type="repeat" description="ANK" evidence="3">
    <location>
        <begin position="205"/>
        <end position="237"/>
    </location>
</feature>
<feature type="repeat" description="ANK" evidence="3">
    <location>
        <begin position="108"/>
        <end position="140"/>
    </location>
</feature>
<dbReference type="InterPro" id="IPR036770">
    <property type="entry name" value="Ankyrin_rpt-contain_sf"/>
</dbReference>
<dbReference type="PANTHER" id="PTHR24173:SF82">
    <property type="entry name" value="FI19351P1"/>
    <property type="match status" value="1"/>
</dbReference>
<dbReference type="OMA" id="TFLDEHH"/>
<dbReference type="InParanoid" id="A0A7R8YZV9"/>
<dbReference type="OrthoDB" id="3246549at2759"/>
<keyword evidence="2 3" id="KW-0040">ANK repeat</keyword>
<dbReference type="FunCoup" id="A0A7R8YZV9">
    <property type="interactions" value="20"/>
</dbReference>
<dbReference type="SMART" id="SM00248">
    <property type="entry name" value="ANK"/>
    <property type="match status" value="7"/>
</dbReference>
<dbReference type="EMBL" id="LR899013">
    <property type="protein sequence ID" value="CAD7090378.1"/>
    <property type="molecule type" value="Genomic_DNA"/>
</dbReference>